<gene>
    <name evidence="3" type="ORF">LSCM4_07977</name>
</gene>
<feature type="region of interest" description="Disordered" evidence="1">
    <location>
        <begin position="782"/>
        <end position="832"/>
    </location>
</feature>
<evidence type="ECO:0000313" key="4">
    <source>
        <dbReference type="Proteomes" id="UP000674143"/>
    </source>
</evidence>
<evidence type="ECO:0000256" key="2">
    <source>
        <dbReference type="SAM" id="Phobius"/>
    </source>
</evidence>
<feature type="compositionally biased region" description="Low complexity" evidence="1">
    <location>
        <begin position="50"/>
        <end position="66"/>
    </location>
</feature>
<feature type="region of interest" description="Disordered" evidence="1">
    <location>
        <begin position="1"/>
        <end position="20"/>
    </location>
</feature>
<feature type="compositionally biased region" description="Low complexity" evidence="1">
    <location>
        <begin position="122"/>
        <end position="132"/>
    </location>
</feature>
<protein>
    <submittedName>
        <fullName evidence="3">Uncharacterized protein</fullName>
    </submittedName>
</protein>
<evidence type="ECO:0000256" key="1">
    <source>
        <dbReference type="SAM" id="MobiDB-lite"/>
    </source>
</evidence>
<evidence type="ECO:0000313" key="3">
    <source>
        <dbReference type="EMBL" id="KAG5484410.1"/>
    </source>
</evidence>
<feature type="region of interest" description="Disordered" evidence="1">
    <location>
        <begin position="146"/>
        <end position="197"/>
    </location>
</feature>
<keyword evidence="2" id="KW-0812">Transmembrane</keyword>
<feature type="region of interest" description="Disordered" evidence="1">
    <location>
        <begin position="50"/>
        <end position="132"/>
    </location>
</feature>
<dbReference type="RefSeq" id="XP_067064903.1">
    <property type="nucleotide sequence ID" value="XM_067209853.1"/>
</dbReference>
<feature type="region of interest" description="Disordered" evidence="1">
    <location>
        <begin position="946"/>
        <end position="1005"/>
    </location>
</feature>
<feature type="compositionally biased region" description="Polar residues" evidence="1">
    <location>
        <begin position="982"/>
        <end position="993"/>
    </location>
</feature>
<reference evidence="3 4" key="1">
    <citation type="submission" date="2021-02" db="EMBL/GenBank/DDBJ databases">
        <title>Leishmania (Mundinia) orientalis Genome sequencing and assembly.</title>
        <authorList>
            <person name="Almutairi H."/>
            <person name="Gatherer D."/>
        </authorList>
    </citation>
    <scope>NUCLEOTIDE SEQUENCE [LARGE SCALE GENOMIC DNA]</scope>
    <source>
        <strain evidence="3">LSCM4</strain>
    </source>
</reference>
<feature type="compositionally biased region" description="Low complexity" evidence="1">
    <location>
        <begin position="796"/>
        <end position="829"/>
    </location>
</feature>
<keyword evidence="2" id="KW-1133">Transmembrane helix</keyword>
<feature type="region of interest" description="Disordered" evidence="1">
    <location>
        <begin position="713"/>
        <end position="751"/>
    </location>
</feature>
<feature type="transmembrane region" description="Helical" evidence="2">
    <location>
        <begin position="1067"/>
        <end position="1091"/>
    </location>
</feature>
<comment type="caution">
    <text evidence="3">The sequence shown here is derived from an EMBL/GenBank/DDBJ whole genome shotgun (WGS) entry which is preliminary data.</text>
</comment>
<proteinExistence type="predicted"/>
<keyword evidence="2" id="KW-0472">Membrane</keyword>
<dbReference type="EMBL" id="JAFHLR010000013">
    <property type="protein sequence ID" value="KAG5484410.1"/>
    <property type="molecule type" value="Genomic_DNA"/>
</dbReference>
<keyword evidence="4" id="KW-1185">Reference proteome</keyword>
<dbReference type="Proteomes" id="UP000674143">
    <property type="component" value="Chromosome 13"/>
</dbReference>
<feature type="region of interest" description="Disordered" evidence="1">
    <location>
        <begin position="1263"/>
        <end position="1286"/>
    </location>
</feature>
<dbReference type="GeneID" id="92363787"/>
<organism evidence="3 4">
    <name type="scientific">Leishmania orientalis</name>
    <dbReference type="NCBI Taxonomy" id="2249476"/>
    <lineage>
        <taxon>Eukaryota</taxon>
        <taxon>Discoba</taxon>
        <taxon>Euglenozoa</taxon>
        <taxon>Kinetoplastea</taxon>
        <taxon>Metakinetoplastina</taxon>
        <taxon>Trypanosomatida</taxon>
        <taxon>Trypanosomatidae</taxon>
        <taxon>Leishmaniinae</taxon>
        <taxon>Leishmania</taxon>
    </lineage>
</organism>
<name>A0A836HHU4_9TRYP</name>
<feature type="compositionally biased region" description="Low complexity" evidence="1">
    <location>
        <begin position="1"/>
        <end position="13"/>
    </location>
</feature>
<feature type="compositionally biased region" description="Low complexity" evidence="1">
    <location>
        <begin position="1263"/>
        <end position="1274"/>
    </location>
</feature>
<feature type="transmembrane region" description="Helical" evidence="2">
    <location>
        <begin position="622"/>
        <end position="646"/>
    </location>
</feature>
<sequence>MASSLSPSAPLLSHSDTMHSTAAAAAAVTEAAEQTADVALDEYFEACRASSSSALSSRSSSPSASESVRRLTEPSPRGATAGDRSGSIAACQRHHLYGVRDGKPAAPAAAGHPSPLQGNVTRPLLQRPRPQRSPLFADVLISIPRTVDEEGVPPQAASPPRSSGSPVHSFPKPELATPPGRSATASSNEDAATRGAAGRTLAERLQSTTLPYAPSSCLPSLSSAVAHSSAVPAECFRSAFAFQSPPPPPSAGAAATRGKKCSFTTITTRGGPGCRSSSASPSTAPHAAVAAPGDRLARQRAVLFDVLCALRQQPTASCEMRSDRGGSHSSTYVGSSCGSYGNSWRMRGAVLAEAATEAWSPTFVGALEQLLDMANDVAAVDAHVHECGLALMHHVSRDLAEARGAFAHEVAEECRGVQDASVALETAAVRALERLCSVLRQLSADFDRWLLQVQEHLVVVCEGAAVVSRRNGTQPPPLLAKSVPLDLHNNEEATPKVGVEREYPFGTDLRTAASCGVAPTVLPASCSLADLVAAVRENIVPLQRCRVLVEESGCFEGLVGFAKSSATSSPVSTTGAAVENAAGGQVLPRSPTCAVLAARLLDTLIVQASAFQDTSMMDLYRFYVTILLYTAWPYVLLCTAAIFGFVRGIDPPVWRQQLPRLFRSSFSHVHIDNGSRRCPTDILSLLLNCVGYYNADDVVDSVGARAKGKGVAQRIEEPLPPGAGRSGESVDTLWASAPRPTGVGSTSRRCGDVSEQHVARAALTSARTFVLRSLASFTRRRKQVALSRTPMHPRRALASAAGAKGDASATATAAAATPATSRASAGTAPCQPWPTKSVKEILRYIMYEAGDRRDDEPGDGGQADSGAVSAVVAYAQQNQDVRRRFVQSAAPMTALAAVDGTGCGEADGSTGTLHYAYFPTTIPLGFASMLAEALAGQQQWQQRRGDCCASSVADEQGHLSPSPLASSPRQRRASGDGRGSGTPPTFAQTSRRNANAAMGSINGDDGSGVLRRRGISLWTLAISESVTTPDVRFTNALAEEEEQYLDAPNEGGPAFSQGQRKQRSHQLWINVTIPCARWITAALLIPIGVAVQRLQERRLNDLFKMSLHAVVGGGGSGSGCFPSYLQHESVQVAQQQQLTDATALAERPLLGSLALPNGLAGTGLMSYTNTACSFIHALKLLVDVALCRDQERLVHGFLERLHREPRWWVRHAEDGGAAMYGRLGTAAPVVSAIFADALRGKRFSNLVRLAVLPARMAAADAAANSPAAATRTTPGQEDGGGRGCSSPSATAEMLDVFASFQLNFALPDAFERILQPRDLSVYVQPLTNTTMRSYQTYFWQRRRRLYTDAGDVRDGKSPLAATAEAGLSGVALSDVWSYVFGYQCALYYAQITLRAHKKWLHQRDTQDAQVVQAMGPPGKQATRHLQHVSRGLGSAYYTLNFAVEQLLSFTQNVAIRVVYDLERLLAKAMGSSRELLSCMELCYKLDALLLELSFVSFSARPPVALNVRERGMQSPAAEAVRAAVQRTLEVAFDPSCLPASHIRSSTRNAVEALVAAVSAAAEHHQSALATHLQPLVVRLTFNRHYGTHQETLSFRFR</sequence>
<accession>A0A836HHU4</accession>
<dbReference type="KEGG" id="loi:92363787"/>